<dbReference type="PRINTS" id="PR01186">
    <property type="entry name" value="INTEGRINB"/>
</dbReference>
<feature type="disulfide bond" evidence="17">
    <location>
        <begin position="647"/>
        <end position="717"/>
    </location>
</feature>
<keyword evidence="5 18" id="KW-0812">Transmembrane</keyword>
<evidence type="ECO:0000256" key="10">
    <source>
        <dbReference type="ARBA" id="ARBA00022842"/>
    </source>
</evidence>
<dbReference type="PROSITE" id="PS52047">
    <property type="entry name" value="I_EGF_2"/>
    <property type="match status" value="1"/>
</dbReference>
<evidence type="ECO:0000256" key="19">
    <source>
        <dbReference type="SAM" id="MobiDB-lite"/>
    </source>
</evidence>
<feature type="disulfide bond" evidence="17">
    <location>
        <begin position="528"/>
        <end position="533"/>
    </location>
</feature>
<dbReference type="InterPro" id="IPR013111">
    <property type="entry name" value="EGF_extracell"/>
</dbReference>
<evidence type="ECO:0000259" key="23">
    <source>
        <dbReference type="SMART" id="SM01241"/>
    </source>
</evidence>
<evidence type="ECO:0000256" key="4">
    <source>
        <dbReference type="ARBA" id="ARBA00022536"/>
    </source>
</evidence>
<evidence type="ECO:0000256" key="7">
    <source>
        <dbReference type="ARBA" id="ARBA00022729"/>
    </source>
</evidence>
<dbReference type="SUPFAM" id="SSF69179">
    <property type="entry name" value="Integrin domains"/>
    <property type="match status" value="1"/>
</dbReference>
<dbReference type="Gene3D" id="2.10.25.10">
    <property type="entry name" value="Laminin"/>
    <property type="match status" value="4"/>
</dbReference>
<feature type="disulfide bond" evidence="17">
    <location>
        <begin position="634"/>
        <end position="637"/>
    </location>
</feature>
<feature type="disulfide bond" evidence="17">
    <location>
        <begin position="391"/>
        <end position="403"/>
    </location>
</feature>
<keyword evidence="26" id="KW-1185">Reference proteome</keyword>
<keyword evidence="3" id="KW-1003">Cell membrane</keyword>
<feature type="disulfide bond" evidence="17">
    <location>
        <begin position="472"/>
        <end position="484"/>
    </location>
</feature>
<dbReference type="Gene3D" id="3.40.50.410">
    <property type="entry name" value="von Willebrand factor, type A domain"/>
    <property type="match status" value="1"/>
</dbReference>
<keyword evidence="14 20" id="KW-0472">Membrane</keyword>
<evidence type="ECO:0000256" key="17">
    <source>
        <dbReference type="PIRSR" id="PIRSR002512-1"/>
    </source>
</evidence>
<dbReference type="Pfam" id="PF23105">
    <property type="entry name" value="EGF_integrin"/>
    <property type="match status" value="1"/>
</dbReference>
<feature type="disulfide bond" evidence="17">
    <location>
        <begin position="613"/>
        <end position="618"/>
    </location>
</feature>
<dbReference type="PANTHER" id="PTHR10082">
    <property type="entry name" value="INTEGRIN BETA SUBUNIT"/>
    <property type="match status" value="1"/>
</dbReference>
<feature type="disulfide bond" evidence="17">
    <location>
        <begin position="574"/>
        <end position="579"/>
    </location>
</feature>
<keyword evidence="11 18" id="KW-0130">Cell adhesion</keyword>
<dbReference type="GO" id="GO:0046872">
    <property type="term" value="F:metal ion binding"/>
    <property type="evidence" value="ECO:0007669"/>
    <property type="project" value="UniProtKB-KW"/>
</dbReference>
<accession>A0AAD8BIB9</accession>
<dbReference type="InterPro" id="IPR032695">
    <property type="entry name" value="Integrin_dom_sf"/>
</dbReference>
<evidence type="ECO:0000256" key="11">
    <source>
        <dbReference type="ARBA" id="ARBA00022889"/>
    </source>
</evidence>
<dbReference type="SUPFAM" id="SSF103575">
    <property type="entry name" value="Plexin repeat"/>
    <property type="match status" value="1"/>
</dbReference>
<dbReference type="Gene3D" id="2.60.40.1510">
    <property type="entry name" value="ntegrin, alpha v. Chain A, domain 3"/>
    <property type="match status" value="1"/>
</dbReference>
<keyword evidence="12 20" id="KW-1133">Transmembrane helix</keyword>
<dbReference type="SMART" id="SM00187">
    <property type="entry name" value="INB"/>
    <property type="match status" value="1"/>
</dbReference>
<keyword evidence="7 21" id="KW-0732">Signal</keyword>
<evidence type="ECO:0000259" key="22">
    <source>
        <dbReference type="SMART" id="SM00187"/>
    </source>
</evidence>
<dbReference type="Pfam" id="PF08725">
    <property type="entry name" value="Integrin_b_cyt"/>
    <property type="match status" value="1"/>
</dbReference>
<feature type="chain" id="PRO_5042093243" description="Integrin beta" evidence="21">
    <location>
        <begin position="21"/>
        <end position="793"/>
    </location>
</feature>
<feature type="disulfide bond" evidence="17">
    <location>
        <begin position="252"/>
        <end position="292"/>
    </location>
</feature>
<evidence type="ECO:0000256" key="9">
    <source>
        <dbReference type="ARBA" id="ARBA00022837"/>
    </source>
</evidence>
<dbReference type="InterPro" id="IPR057243">
    <property type="entry name" value="Integrin_I-EGF_CS"/>
</dbReference>
<dbReference type="Pfam" id="PF00362">
    <property type="entry name" value="Integrin_beta"/>
    <property type="match status" value="1"/>
</dbReference>
<dbReference type="PANTHER" id="PTHR10082:SF60">
    <property type="entry name" value="INTEGRIN BETA-PS"/>
    <property type="match status" value="1"/>
</dbReference>
<protein>
    <recommendedName>
        <fullName evidence="18">Integrin beta</fullName>
    </recommendedName>
</protein>
<dbReference type="GO" id="GO:0005178">
    <property type="term" value="F:integrin binding"/>
    <property type="evidence" value="ECO:0007669"/>
    <property type="project" value="TreeGrafter"/>
</dbReference>
<dbReference type="GO" id="GO:0008305">
    <property type="term" value="C:integrin complex"/>
    <property type="evidence" value="ECO:0007669"/>
    <property type="project" value="TreeGrafter"/>
</dbReference>
<feature type="signal peptide" evidence="21">
    <location>
        <begin position="1"/>
        <end position="20"/>
    </location>
</feature>
<feature type="region of interest" description="Disordered" evidence="19">
    <location>
        <begin position="772"/>
        <end position="793"/>
    </location>
</feature>
<feature type="disulfide bond" evidence="17">
    <location>
        <begin position="425"/>
        <end position="685"/>
    </location>
</feature>
<evidence type="ECO:0000256" key="16">
    <source>
        <dbReference type="ARBA" id="ARBA00023180"/>
    </source>
</evidence>
<dbReference type="InterPro" id="IPR002369">
    <property type="entry name" value="Integrin_bsu_VWA"/>
</dbReference>
<feature type="disulfide bond" evidence="17">
    <location>
        <begin position="481"/>
        <end position="522"/>
    </location>
</feature>
<dbReference type="SUPFAM" id="SSF53300">
    <property type="entry name" value="vWA-like"/>
    <property type="match status" value="1"/>
</dbReference>
<feature type="domain" description="Integrin beta subunit VWA" evidence="22">
    <location>
        <begin position="34"/>
        <end position="457"/>
    </location>
</feature>
<dbReference type="InterPro" id="IPR014836">
    <property type="entry name" value="Integrin_bsu_cyt_dom"/>
</dbReference>
<feature type="disulfide bond" evidence="17">
    <location>
        <begin position="581"/>
        <end position="590"/>
    </location>
</feature>
<feature type="disulfide bond" evidence="17">
    <location>
        <begin position="592"/>
        <end position="599"/>
    </location>
</feature>
<dbReference type="SUPFAM" id="SSF69687">
    <property type="entry name" value="Integrin beta tail domain"/>
    <property type="match status" value="1"/>
</dbReference>
<feature type="transmembrane region" description="Helical" evidence="20">
    <location>
        <begin position="723"/>
        <end position="748"/>
    </location>
</feature>
<feature type="disulfide bond" evidence="17">
    <location>
        <begin position="620"/>
        <end position="631"/>
    </location>
</feature>
<comment type="caution">
    <text evidence="25">The sequence shown here is derived from an EMBL/GenBank/DDBJ whole genome shotgun (WGS) entry which is preliminary data.</text>
</comment>
<feature type="disulfide bond" evidence="17">
    <location>
        <begin position="576"/>
        <end position="607"/>
    </location>
</feature>
<evidence type="ECO:0000256" key="13">
    <source>
        <dbReference type="ARBA" id="ARBA00023037"/>
    </source>
</evidence>
<dbReference type="SMART" id="SM01242">
    <property type="entry name" value="Integrin_B_tail"/>
    <property type="match status" value="1"/>
</dbReference>
<evidence type="ECO:0000256" key="8">
    <source>
        <dbReference type="ARBA" id="ARBA00022737"/>
    </source>
</evidence>
<evidence type="ECO:0000313" key="25">
    <source>
        <dbReference type="EMBL" id="KAK0054652.1"/>
    </source>
</evidence>
<dbReference type="EMBL" id="JASAOG010000076">
    <property type="protein sequence ID" value="KAK0054652.1"/>
    <property type="molecule type" value="Genomic_DNA"/>
</dbReference>
<feature type="domain" description="Integrin beta subunit tail" evidence="24">
    <location>
        <begin position="641"/>
        <end position="722"/>
    </location>
</feature>
<evidence type="ECO:0000256" key="2">
    <source>
        <dbReference type="ARBA" id="ARBA00007449"/>
    </source>
</evidence>
<dbReference type="Gene3D" id="4.10.1240.30">
    <property type="match status" value="1"/>
</dbReference>
<evidence type="ECO:0000256" key="14">
    <source>
        <dbReference type="ARBA" id="ARBA00023136"/>
    </source>
</evidence>
<dbReference type="InterPro" id="IPR012896">
    <property type="entry name" value="Integrin_bsu_tail"/>
</dbReference>
<dbReference type="FunFam" id="2.10.25.10:FF:000075">
    <property type="entry name" value="Integrin beta"/>
    <property type="match status" value="1"/>
</dbReference>
<keyword evidence="15 17" id="KW-1015">Disulfide bond</keyword>
<dbReference type="FunFam" id="2.10.25.10:FF:000036">
    <property type="entry name" value="Integrin beta"/>
    <property type="match status" value="1"/>
</dbReference>
<dbReference type="InterPro" id="IPR036349">
    <property type="entry name" value="Integrin_bsu_tail_dom_sf"/>
</dbReference>
<dbReference type="Pfam" id="PF07965">
    <property type="entry name" value="Integrin_B_tail"/>
    <property type="match status" value="1"/>
</dbReference>
<dbReference type="Pfam" id="PF07974">
    <property type="entry name" value="EGF_2"/>
    <property type="match status" value="1"/>
</dbReference>
<evidence type="ECO:0000256" key="20">
    <source>
        <dbReference type="SAM" id="Phobius"/>
    </source>
</evidence>
<evidence type="ECO:0000256" key="6">
    <source>
        <dbReference type="ARBA" id="ARBA00022723"/>
    </source>
</evidence>
<feature type="disulfide bond" evidence="17">
    <location>
        <begin position="553"/>
        <end position="558"/>
    </location>
</feature>
<organism evidence="25 26">
    <name type="scientific">Biomphalaria pfeifferi</name>
    <name type="common">Bloodfluke planorb</name>
    <name type="synonym">Freshwater snail</name>
    <dbReference type="NCBI Taxonomy" id="112525"/>
    <lineage>
        <taxon>Eukaryota</taxon>
        <taxon>Metazoa</taxon>
        <taxon>Spiralia</taxon>
        <taxon>Lophotrochozoa</taxon>
        <taxon>Mollusca</taxon>
        <taxon>Gastropoda</taxon>
        <taxon>Heterobranchia</taxon>
        <taxon>Euthyneura</taxon>
        <taxon>Panpulmonata</taxon>
        <taxon>Hygrophila</taxon>
        <taxon>Lymnaeoidea</taxon>
        <taxon>Planorbidae</taxon>
        <taxon>Biomphalaria</taxon>
    </lineage>
</organism>
<feature type="disulfide bond" evidence="17">
    <location>
        <begin position="535"/>
        <end position="551"/>
    </location>
</feature>
<evidence type="ECO:0000259" key="24">
    <source>
        <dbReference type="SMART" id="SM01242"/>
    </source>
</evidence>
<dbReference type="PROSITE" id="PS00243">
    <property type="entry name" value="I_EGF_1"/>
    <property type="match status" value="1"/>
</dbReference>
<feature type="disulfide bond" evidence="17">
    <location>
        <begin position="667"/>
        <end position="693"/>
    </location>
</feature>
<dbReference type="InterPro" id="IPR040622">
    <property type="entry name" value="EGF_integrin_1"/>
</dbReference>
<feature type="disulfide bond" evidence="17">
    <location>
        <begin position="455"/>
        <end position="459"/>
    </location>
</feature>
<dbReference type="InterPro" id="IPR036465">
    <property type="entry name" value="vWFA_dom_sf"/>
</dbReference>
<dbReference type="InterPro" id="IPR057073">
    <property type="entry name" value="EGF_integrin_2"/>
</dbReference>
<dbReference type="PIRSF" id="PIRSF002512">
    <property type="entry name" value="Integrin_B"/>
    <property type="match status" value="1"/>
</dbReference>
<comment type="subcellular location">
    <subcellularLocation>
        <location evidence="1 18">Cell membrane</location>
        <topology evidence="1 18">Single-pass type I membrane protein</topology>
    </subcellularLocation>
</comment>
<keyword evidence="10" id="KW-0460">Magnesium</keyword>
<dbReference type="Pfam" id="PF18372">
    <property type="entry name" value="I-EGF_1"/>
    <property type="match status" value="1"/>
</dbReference>
<evidence type="ECO:0000256" key="5">
    <source>
        <dbReference type="ARBA" id="ARBA00022692"/>
    </source>
</evidence>
<dbReference type="GO" id="GO:0005925">
    <property type="term" value="C:focal adhesion"/>
    <property type="evidence" value="ECO:0007669"/>
    <property type="project" value="TreeGrafter"/>
</dbReference>
<dbReference type="GO" id="GO:0007229">
    <property type="term" value="P:integrin-mediated signaling pathway"/>
    <property type="evidence" value="ECO:0007669"/>
    <property type="project" value="UniProtKB-KW"/>
</dbReference>
<dbReference type="SUPFAM" id="SSF57196">
    <property type="entry name" value="EGF/Laminin"/>
    <property type="match status" value="2"/>
</dbReference>
<dbReference type="GO" id="GO:0007160">
    <property type="term" value="P:cell-matrix adhesion"/>
    <property type="evidence" value="ECO:0007669"/>
    <property type="project" value="TreeGrafter"/>
</dbReference>
<gene>
    <name evidence="25" type="ORF">Bpfe_015997</name>
</gene>
<feature type="disulfide bond" evidence="17">
    <location>
        <begin position="35"/>
        <end position="45"/>
    </location>
</feature>
<evidence type="ECO:0000256" key="18">
    <source>
        <dbReference type="RuleBase" id="RU000633"/>
    </source>
</evidence>
<keyword evidence="6" id="KW-0479">Metal-binding</keyword>
<evidence type="ECO:0000256" key="21">
    <source>
        <dbReference type="SAM" id="SignalP"/>
    </source>
</evidence>
<feature type="disulfide bond" evidence="17">
    <location>
        <begin position="38"/>
        <end position="70"/>
    </location>
</feature>
<keyword evidence="9" id="KW-0106">Calcium</keyword>
<feature type="disulfide bond" evidence="17">
    <location>
        <begin position="615"/>
        <end position="663"/>
    </location>
</feature>
<reference evidence="25" key="1">
    <citation type="journal article" date="2023" name="PLoS Negl. Trop. Dis.">
        <title>A genome sequence for Biomphalaria pfeifferi, the major vector snail for the human-infecting parasite Schistosoma mansoni.</title>
        <authorList>
            <person name="Bu L."/>
            <person name="Lu L."/>
            <person name="Laidemitt M.R."/>
            <person name="Zhang S.M."/>
            <person name="Mutuku M."/>
            <person name="Mkoji G."/>
            <person name="Steinauer M."/>
            <person name="Loker E.S."/>
        </authorList>
    </citation>
    <scope>NUCLEOTIDE SEQUENCE</scope>
    <source>
        <strain evidence="25">KasaAsao</strain>
    </source>
</reference>
<evidence type="ECO:0000256" key="1">
    <source>
        <dbReference type="ARBA" id="ARBA00004251"/>
    </source>
</evidence>
<name>A0AAD8BIB9_BIOPF</name>
<feature type="disulfide bond" evidence="17">
    <location>
        <begin position="641"/>
        <end position="650"/>
    </location>
</feature>
<dbReference type="GO" id="GO:0098609">
    <property type="term" value="P:cell-cell adhesion"/>
    <property type="evidence" value="ECO:0007669"/>
    <property type="project" value="TreeGrafter"/>
</dbReference>
<dbReference type="Gene3D" id="1.20.5.100">
    <property type="entry name" value="Cytochrome c1, transmembrane anchor, C-terminal"/>
    <property type="match status" value="1"/>
</dbReference>
<evidence type="ECO:0000256" key="3">
    <source>
        <dbReference type="ARBA" id="ARBA00022475"/>
    </source>
</evidence>
<keyword evidence="4" id="KW-0245">EGF-like domain</keyword>
<dbReference type="AlphaFoldDB" id="A0AAD8BIB9"/>
<feature type="domain" description="Integrin beta subunit cytoplasmic" evidence="23">
    <location>
        <begin position="747"/>
        <end position="792"/>
    </location>
</feature>
<dbReference type="SMART" id="SM01241">
    <property type="entry name" value="Integrin_b_cyt"/>
    <property type="match status" value="1"/>
</dbReference>
<proteinExistence type="inferred from homology"/>
<keyword evidence="8" id="KW-0677">Repeat</keyword>
<dbReference type="GO" id="GO:0016477">
    <property type="term" value="P:cell migration"/>
    <property type="evidence" value="ECO:0007669"/>
    <property type="project" value="TreeGrafter"/>
</dbReference>
<keyword evidence="16" id="KW-0325">Glycoprotein</keyword>
<evidence type="ECO:0000256" key="12">
    <source>
        <dbReference type="ARBA" id="ARBA00022989"/>
    </source>
</evidence>
<dbReference type="GO" id="GO:0033627">
    <property type="term" value="P:cell adhesion mediated by integrin"/>
    <property type="evidence" value="ECO:0007669"/>
    <property type="project" value="TreeGrafter"/>
</dbReference>
<dbReference type="Proteomes" id="UP001233172">
    <property type="component" value="Unassembled WGS sequence"/>
</dbReference>
<dbReference type="InterPro" id="IPR015812">
    <property type="entry name" value="Integrin_bsu"/>
</dbReference>
<sequence>MMHQTLLVFFFCLFIAGIQSQSADDENPCTLAESCGACIRTSNKCAWCGAENFDKSAHHCDLLSTQKRRCEERYITYPQSEFKVDKQESWTSGDNLKPPVQVTPQQITWKIRPNDLRYFTLDFKQQDNYPVDLYFLLDLSFGVSKAETRPRLISLGEEIPKKMKGITNNFRLGFGTFVDKKLMPYIAWTPEIQEDRCQNPPCSDPHDFKNQLNISDSQTEFATQMKNALQTLSLNFDDAEGGIDGLIQALDCDSIGWRNISRRIIVYCSNSIFHLAGDGKFGGATRQSNLKCALKNNEYEYEKIYDYPSVSQLASKLREKKANVIFAVMDNVYKHYTKLAYLLDGAVVGVLQNQSENIVQLINDKYYELRSRIKFEPRNSDFVDIKFYSSCKDKSIERETSMCDNLEIGDVVKFNVSITVNSDICQGNTGEVDKDVIIDAVGLNEQMLIKLKVICECECERAELKIQKSDKCFAGNGTFECGACICNEGRYGRKCECDESEISSADSLKQCINPEKNDTGVCSSNGDCICGQCDCFHLSFDTAHRYSGQYCECNDFNCPYGPDGICGGKSKGSCICGKCVCDSSWSGENCECTKDTKSCLASNGEVCNGFGDCVCGKCQCERNSGMVGPTCEDCPNCPSRCSQYIDCAQCKAHSSGKFNRFECDKSCRNVTLVDSLKSGKGIKECDGIDVDGCTFFFTYEYTPSNDVLIEAQKTKDCPAAANVAAIVGGTVAAVVLIPLLIICLIILIRNRRDAKEYADFMKERDRAKWESGANPIYKDPKSTFKNPTYGGEK</sequence>
<reference evidence="25" key="2">
    <citation type="submission" date="2023-04" db="EMBL/GenBank/DDBJ databases">
        <authorList>
            <person name="Bu L."/>
            <person name="Lu L."/>
            <person name="Laidemitt M.R."/>
            <person name="Zhang S.M."/>
            <person name="Mutuku M."/>
            <person name="Mkoji G."/>
            <person name="Steinauer M."/>
            <person name="Loker E.S."/>
        </authorList>
    </citation>
    <scope>NUCLEOTIDE SEQUENCE</scope>
    <source>
        <strain evidence="25">KasaAsao</strain>
        <tissue evidence="25">Whole Snail</tissue>
    </source>
</reference>
<feature type="disulfide bond" evidence="17">
    <location>
        <begin position="486"/>
        <end position="495"/>
    </location>
</feature>
<dbReference type="GO" id="GO:0009986">
    <property type="term" value="C:cell surface"/>
    <property type="evidence" value="ECO:0007669"/>
    <property type="project" value="TreeGrafter"/>
</dbReference>
<feature type="disulfide bond" evidence="17">
    <location>
        <begin position="530"/>
        <end position="566"/>
    </location>
</feature>
<comment type="similarity">
    <text evidence="2 18">Belongs to the integrin beta chain family.</text>
</comment>
<feature type="disulfide bond" evidence="17">
    <location>
        <begin position="197"/>
        <end position="202"/>
    </location>
</feature>
<evidence type="ECO:0000256" key="15">
    <source>
        <dbReference type="ARBA" id="ARBA00023157"/>
    </source>
</evidence>
<keyword evidence="13 18" id="KW-0401">Integrin</keyword>
<evidence type="ECO:0000313" key="26">
    <source>
        <dbReference type="Proteomes" id="UP001233172"/>
    </source>
</evidence>